<dbReference type="RefSeq" id="XP_006820604.1">
    <property type="nucleotide sequence ID" value="XM_006820541.1"/>
</dbReference>
<dbReference type="PANTHER" id="PTHR46093:SF3">
    <property type="entry name" value="ACYL-COA-BINDING DOMAIN-CONTAINING PROTEIN 4"/>
    <property type="match status" value="1"/>
</dbReference>
<gene>
    <name evidence="5" type="primary">LOC102806494</name>
</gene>
<name>A0ABM0MKR3_SACKO</name>
<dbReference type="Pfam" id="PF24681">
    <property type="entry name" value="Kelch_KLHDC2_KLHL20_DRC7"/>
    <property type="match status" value="1"/>
</dbReference>
<protein>
    <submittedName>
        <fullName evidence="5">Uncharacterized protein LOC102806494</fullName>
    </submittedName>
</protein>
<dbReference type="Gene3D" id="2.120.10.80">
    <property type="entry name" value="Kelch-type beta propeller"/>
    <property type="match status" value="1"/>
</dbReference>
<dbReference type="Proteomes" id="UP000694865">
    <property type="component" value="Unplaced"/>
</dbReference>
<organism evidence="4 5">
    <name type="scientific">Saccoglossus kowalevskii</name>
    <name type="common">Acorn worm</name>
    <dbReference type="NCBI Taxonomy" id="10224"/>
    <lineage>
        <taxon>Eukaryota</taxon>
        <taxon>Metazoa</taxon>
        <taxon>Hemichordata</taxon>
        <taxon>Enteropneusta</taxon>
        <taxon>Harrimaniidae</taxon>
        <taxon>Saccoglossus</taxon>
    </lineage>
</organism>
<sequence>MIFTYLAAVVGERIWYNDLYIYNTENSTWSLINVQGNAPTERGCHTFTAHKDKDIYIFGGFNDNFPGVNSVFGDLCKLSLSRMKWKYPLFTGMPADRRYGHTTFIFRNTMYIMGGVNQWTHFNEMHSAKLINPSERKKSVLLMIDDITPNGKFDTMSGTSMRSTCRAPPTLRDGTLPGEWFAGGETTFSLDQSVPTLIPDGNFPLSLPGLGSSMQSHLSETQSSYDTMTTNTLPCSRGLQTMPSLLKQNEEHGDFSGAQINAVSHVTKAFEILQTRYKDIDRERELLENEKMAITKIREKIIVENNNRQKKLQKMIESQKLQNQEWLKQRTAEIEREKLETAQLRTQLEVEYQKLLQEQDNFRKRNKQLSALMKEYKSTHSDSTV</sequence>
<evidence type="ECO:0000256" key="3">
    <source>
        <dbReference type="SAM" id="Coils"/>
    </source>
</evidence>
<keyword evidence="1" id="KW-0880">Kelch repeat</keyword>
<keyword evidence="4" id="KW-1185">Reference proteome</keyword>
<dbReference type="PANTHER" id="PTHR46093">
    <property type="entry name" value="ACYL-COA-BINDING DOMAIN-CONTAINING PROTEIN 5"/>
    <property type="match status" value="1"/>
</dbReference>
<accession>A0ABM0MKR3</accession>
<proteinExistence type="predicted"/>
<keyword evidence="2" id="KW-0677">Repeat</keyword>
<feature type="coiled-coil region" evidence="3">
    <location>
        <begin position="270"/>
        <end position="372"/>
    </location>
</feature>
<evidence type="ECO:0000256" key="1">
    <source>
        <dbReference type="ARBA" id="ARBA00022441"/>
    </source>
</evidence>
<dbReference type="GeneID" id="102806494"/>
<dbReference type="SUPFAM" id="SSF117281">
    <property type="entry name" value="Kelch motif"/>
    <property type="match status" value="1"/>
</dbReference>
<keyword evidence="3" id="KW-0175">Coiled coil</keyword>
<evidence type="ECO:0000313" key="5">
    <source>
        <dbReference type="RefSeq" id="XP_006820604.1"/>
    </source>
</evidence>
<dbReference type="InterPro" id="IPR015915">
    <property type="entry name" value="Kelch-typ_b-propeller"/>
</dbReference>
<evidence type="ECO:0000256" key="2">
    <source>
        <dbReference type="ARBA" id="ARBA00022737"/>
    </source>
</evidence>
<evidence type="ECO:0000313" key="4">
    <source>
        <dbReference type="Proteomes" id="UP000694865"/>
    </source>
</evidence>
<reference evidence="5" key="1">
    <citation type="submission" date="2025-08" db="UniProtKB">
        <authorList>
            <consortium name="RefSeq"/>
        </authorList>
    </citation>
    <scope>IDENTIFICATION</scope>
    <source>
        <tissue evidence="5">Testes</tissue>
    </source>
</reference>